<dbReference type="PANTHER" id="PTHR22939:SF130">
    <property type="entry name" value="PERIPLASMIC SERINE ENDOPROTEASE DEGP-LIKE-RELATED"/>
    <property type="match status" value="1"/>
</dbReference>
<accession>A0AAU0UJH0</accession>
<evidence type="ECO:0000256" key="10">
    <source>
        <dbReference type="ARBA" id="ARBA00023016"/>
    </source>
</evidence>
<dbReference type="EMBL" id="CP121694">
    <property type="protein sequence ID" value="WRO20300.1"/>
    <property type="molecule type" value="Genomic_DNA"/>
</dbReference>
<gene>
    <name evidence="13" type="ORF">MFMK1_000058</name>
</gene>
<dbReference type="CDD" id="cd10839">
    <property type="entry name" value="cpPDZ1_DegP-like"/>
    <property type="match status" value="1"/>
</dbReference>
<dbReference type="Pfam" id="PF13365">
    <property type="entry name" value="Trypsin_2"/>
    <property type="match status" value="1"/>
</dbReference>
<dbReference type="SUPFAM" id="SSF50156">
    <property type="entry name" value="PDZ domain-like"/>
    <property type="match status" value="1"/>
</dbReference>
<keyword evidence="6" id="KW-0645">Protease</keyword>
<evidence type="ECO:0000256" key="6">
    <source>
        <dbReference type="ARBA" id="ARBA00022670"/>
    </source>
</evidence>
<dbReference type="Gene3D" id="2.30.42.10">
    <property type="match status" value="1"/>
</dbReference>
<dbReference type="InterPro" id="IPR009003">
    <property type="entry name" value="Peptidase_S1_PA"/>
</dbReference>
<keyword evidence="10" id="KW-0346">Stress response</keyword>
<evidence type="ECO:0000313" key="14">
    <source>
        <dbReference type="Proteomes" id="UP001329915"/>
    </source>
</evidence>
<comment type="subcellular location">
    <subcellularLocation>
        <location evidence="2">Periplasm</location>
    </subcellularLocation>
</comment>
<evidence type="ECO:0000256" key="5">
    <source>
        <dbReference type="ARBA" id="ARBA00013958"/>
    </source>
</evidence>
<evidence type="ECO:0000256" key="7">
    <source>
        <dbReference type="ARBA" id="ARBA00022764"/>
    </source>
</evidence>
<evidence type="ECO:0000256" key="11">
    <source>
        <dbReference type="ARBA" id="ARBA00032850"/>
    </source>
</evidence>
<dbReference type="AlphaFoldDB" id="A0AAU0UJH0"/>
<protein>
    <recommendedName>
        <fullName evidence="5">Probable periplasmic serine endoprotease DegP-like</fullName>
        <ecNumber evidence="4">3.4.21.107</ecNumber>
    </recommendedName>
    <alternativeName>
        <fullName evidence="11">Protease Do</fullName>
    </alternativeName>
</protein>
<dbReference type="InterPro" id="IPR036034">
    <property type="entry name" value="PDZ_sf"/>
</dbReference>
<dbReference type="PANTHER" id="PTHR22939">
    <property type="entry name" value="SERINE PROTEASE FAMILY S1C HTRA-RELATED"/>
    <property type="match status" value="1"/>
</dbReference>
<dbReference type="Gene3D" id="2.40.10.10">
    <property type="entry name" value="Trypsin-like serine proteases"/>
    <property type="match status" value="2"/>
</dbReference>
<evidence type="ECO:0000256" key="9">
    <source>
        <dbReference type="ARBA" id="ARBA00022825"/>
    </source>
</evidence>
<keyword evidence="8" id="KW-0378">Hydrolase</keyword>
<dbReference type="InterPro" id="IPR043504">
    <property type="entry name" value="Peptidase_S1_PA_chymotrypsin"/>
</dbReference>
<dbReference type="SMART" id="SM00228">
    <property type="entry name" value="PDZ"/>
    <property type="match status" value="1"/>
</dbReference>
<evidence type="ECO:0000256" key="8">
    <source>
        <dbReference type="ARBA" id="ARBA00022801"/>
    </source>
</evidence>
<comment type="catalytic activity">
    <reaction evidence="1">
        <text>Acts on substrates that are at least partially unfolded. The cleavage site P1 residue is normally between a pair of hydrophobic residues, such as Val-|-Val.</text>
        <dbReference type="EC" id="3.4.21.107"/>
    </reaction>
</comment>
<name>A0AAU0UJH0_9FIRM</name>
<comment type="similarity">
    <text evidence="3">Belongs to the peptidase S1C family.</text>
</comment>
<dbReference type="KEGG" id="dbc:MFMK1_000058"/>
<evidence type="ECO:0000256" key="1">
    <source>
        <dbReference type="ARBA" id="ARBA00001772"/>
    </source>
</evidence>
<keyword evidence="14" id="KW-1185">Reference proteome</keyword>
<dbReference type="GO" id="GO:0004252">
    <property type="term" value="F:serine-type endopeptidase activity"/>
    <property type="evidence" value="ECO:0007669"/>
    <property type="project" value="InterPro"/>
</dbReference>
<evidence type="ECO:0000313" key="13">
    <source>
        <dbReference type="EMBL" id="WRO20300.1"/>
    </source>
</evidence>
<proteinExistence type="inferred from homology"/>
<feature type="domain" description="PDZ" evidence="12">
    <location>
        <begin position="298"/>
        <end position="363"/>
    </location>
</feature>
<dbReference type="GO" id="GO:0042597">
    <property type="term" value="C:periplasmic space"/>
    <property type="evidence" value="ECO:0007669"/>
    <property type="project" value="UniProtKB-SubCell"/>
</dbReference>
<dbReference type="GO" id="GO:0006508">
    <property type="term" value="P:proteolysis"/>
    <property type="evidence" value="ECO:0007669"/>
    <property type="project" value="UniProtKB-KW"/>
</dbReference>
<dbReference type="SUPFAM" id="SSF50494">
    <property type="entry name" value="Trypsin-like serine proteases"/>
    <property type="match status" value="1"/>
</dbReference>
<dbReference type="FunFam" id="2.40.10.10:FF:000001">
    <property type="entry name" value="Periplasmic serine protease DegS"/>
    <property type="match status" value="1"/>
</dbReference>
<dbReference type="InterPro" id="IPR001478">
    <property type="entry name" value="PDZ"/>
</dbReference>
<dbReference type="Pfam" id="PF13180">
    <property type="entry name" value="PDZ_2"/>
    <property type="match status" value="1"/>
</dbReference>
<organism evidence="13 14">
    <name type="scientific">Metallumcola ferriviriculae</name>
    <dbReference type="NCBI Taxonomy" id="3039180"/>
    <lineage>
        <taxon>Bacteria</taxon>
        <taxon>Bacillati</taxon>
        <taxon>Bacillota</taxon>
        <taxon>Clostridia</taxon>
        <taxon>Neomoorellales</taxon>
        <taxon>Desulfitibacteraceae</taxon>
        <taxon>Metallumcola</taxon>
    </lineage>
</organism>
<dbReference type="InterPro" id="IPR001940">
    <property type="entry name" value="Peptidase_S1C"/>
</dbReference>
<keyword evidence="7" id="KW-0574">Periplasm</keyword>
<evidence type="ECO:0000256" key="3">
    <source>
        <dbReference type="ARBA" id="ARBA00010541"/>
    </source>
</evidence>
<dbReference type="PRINTS" id="PR00834">
    <property type="entry name" value="PROTEASES2C"/>
</dbReference>
<dbReference type="RefSeq" id="WP_366923203.1">
    <property type="nucleotide sequence ID" value="NZ_CP121694.1"/>
</dbReference>
<reference evidence="13 14" key="1">
    <citation type="submission" date="2023-04" db="EMBL/GenBank/DDBJ databases">
        <authorList>
            <person name="Hsu D."/>
        </authorList>
    </citation>
    <scope>NUCLEOTIDE SEQUENCE [LARGE SCALE GENOMIC DNA]</scope>
    <source>
        <strain evidence="13 14">MK1</strain>
    </source>
</reference>
<evidence type="ECO:0000259" key="12">
    <source>
        <dbReference type="PROSITE" id="PS50106"/>
    </source>
</evidence>
<keyword evidence="9" id="KW-0720">Serine protease</keyword>
<dbReference type="EC" id="3.4.21.107" evidence="4"/>
<evidence type="ECO:0000256" key="4">
    <source>
        <dbReference type="ARBA" id="ARBA00013035"/>
    </source>
</evidence>
<sequence>MGVIKNRTLAVVLSLVFVGGLLLGGTVILAADYNPLQALNSSKEAVPPAVEDGTTVLQHTEVQNDVAGIVNKAGKAVVKIETVMENSGSSQQNPFFQDPFFRQFFGDQFAYPQQPRTSKGLGSGFIISKDGYILTNEHVVSGANEINVEVAGYDEAFSAKLVGSDHNLDLAVLKINADKDLPVLALGSSQDARAGDWVIAIGNPYGLDHTVTVGVISAKGRPITIEDRHYKNLLQTDASINPGNSGGPLLNMNGEVVGINTAINAQAQGIGFAIPTSTVKEVFNDLKEKGHVVRPYLGVMLQPVTPELKEYFGLDNTQGALVAYVQPGSPADEAGLKRGDVILEFNKKEVVDPDKLVELVKESKIGDKAVLLINRQGSTRYVTVKIGEEGKN</sequence>
<dbReference type="PROSITE" id="PS50106">
    <property type="entry name" value="PDZ"/>
    <property type="match status" value="1"/>
</dbReference>
<evidence type="ECO:0000256" key="2">
    <source>
        <dbReference type="ARBA" id="ARBA00004418"/>
    </source>
</evidence>
<dbReference type="Proteomes" id="UP001329915">
    <property type="component" value="Chromosome"/>
</dbReference>